<dbReference type="PROSITE" id="PS50103">
    <property type="entry name" value="ZF_C3H1"/>
    <property type="match status" value="1"/>
</dbReference>
<evidence type="ECO:0000256" key="2">
    <source>
        <dbReference type="ARBA" id="ARBA00022771"/>
    </source>
</evidence>
<dbReference type="InterPro" id="IPR016135">
    <property type="entry name" value="UBQ-conjugating_enzyme/RWD"/>
</dbReference>
<gene>
    <name evidence="6" type="ORF">MUCCIDRAFT_109359</name>
</gene>
<feature type="domain" description="C3H1-type" evidence="5">
    <location>
        <begin position="6"/>
        <end position="33"/>
    </location>
</feature>
<dbReference type="SMART" id="SM00356">
    <property type="entry name" value="ZnF_C3H1"/>
    <property type="match status" value="1"/>
</dbReference>
<keyword evidence="7" id="KW-1185">Reference proteome</keyword>
<dbReference type="Gene3D" id="4.10.1000.10">
    <property type="entry name" value="Zinc finger, CCCH-type"/>
    <property type="match status" value="1"/>
</dbReference>
<accession>A0A168MXC3</accession>
<evidence type="ECO:0000313" key="6">
    <source>
        <dbReference type="EMBL" id="OAD05493.1"/>
    </source>
</evidence>
<evidence type="ECO:0000259" key="5">
    <source>
        <dbReference type="PROSITE" id="PS50103"/>
    </source>
</evidence>
<dbReference type="VEuPathDB" id="FungiDB:MUCCIDRAFT_109359"/>
<evidence type="ECO:0000256" key="4">
    <source>
        <dbReference type="PROSITE-ProRule" id="PRU00723"/>
    </source>
</evidence>
<keyword evidence="3 4" id="KW-0862">Zinc</keyword>
<sequence>MYSTTKRFPASCRFFTQGNCRAGQDCHFAHILPFNGSPKSTIHSVIIEGNDVDSPTQDLNSIQKAIRNLELGQLEKKYSAFFQNTTQKDMNTLIDLLLPLEDKEDLKVQLVIPYNYPDTQCTLQIQNNNMTTETKSDIQAAFEDYEWHQMRHKTLVQQLDWLTTHFNNL</sequence>
<dbReference type="AlphaFoldDB" id="A0A168MXC3"/>
<keyword evidence="2 4" id="KW-0863">Zinc-finger</keyword>
<comment type="caution">
    <text evidence="6">The sequence shown here is derived from an EMBL/GenBank/DDBJ whole genome shotgun (WGS) entry which is preliminary data.</text>
</comment>
<dbReference type="Proteomes" id="UP000077051">
    <property type="component" value="Unassembled WGS sequence"/>
</dbReference>
<dbReference type="GO" id="GO:0008270">
    <property type="term" value="F:zinc ion binding"/>
    <property type="evidence" value="ECO:0007669"/>
    <property type="project" value="UniProtKB-KW"/>
</dbReference>
<evidence type="ECO:0000256" key="3">
    <source>
        <dbReference type="ARBA" id="ARBA00022833"/>
    </source>
</evidence>
<organism evidence="6 7">
    <name type="scientific">Mucor lusitanicus CBS 277.49</name>
    <dbReference type="NCBI Taxonomy" id="747725"/>
    <lineage>
        <taxon>Eukaryota</taxon>
        <taxon>Fungi</taxon>
        <taxon>Fungi incertae sedis</taxon>
        <taxon>Mucoromycota</taxon>
        <taxon>Mucoromycotina</taxon>
        <taxon>Mucoromycetes</taxon>
        <taxon>Mucorales</taxon>
        <taxon>Mucorineae</taxon>
        <taxon>Mucoraceae</taxon>
        <taxon>Mucor</taxon>
    </lineage>
</organism>
<evidence type="ECO:0000313" key="7">
    <source>
        <dbReference type="Proteomes" id="UP000077051"/>
    </source>
</evidence>
<dbReference type="Pfam" id="PF00642">
    <property type="entry name" value="zf-CCCH"/>
    <property type="match status" value="1"/>
</dbReference>
<name>A0A168MXC3_MUCCL</name>
<proteinExistence type="predicted"/>
<feature type="zinc finger region" description="C3H1-type" evidence="4">
    <location>
        <begin position="6"/>
        <end position="33"/>
    </location>
</feature>
<dbReference type="InterPro" id="IPR000571">
    <property type="entry name" value="Znf_CCCH"/>
</dbReference>
<evidence type="ECO:0000256" key="1">
    <source>
        <dbReference type="ARBA" id="ARBA00022723"/>
    </source>
</evidence>
<dbReference type="SUPFAM" id="SSF54495">
    <property type="entry name" value="UBC-like"/>
    <property type="match status" value="1"/>
</dbReference>
<protein>
    <submittedName>
        <fullName evidence="6">CCCH-type zinc finger transcription factor</fullName>
    </submittedName>
</protein>
<reference evidence="6 7" key="1">
    <citation type="submission" date="2015-06" db="EMBL/GenBank/DDBJ databases">
        <title>Expansion of signal transduction pathways in fungi by whole-genome duplication.</title>
        <authorList>
            <consortium name="DOE Joint Genome Institute"/>
            <person name="Corrochano L.M."/>
            <person name="Kuo A."/>
            <person name="Marcet-Houben M."/>
            <person name="Polaino S."/>
            <person name="Salamov A."/>
            <person name="Villalobos J.M."/>
            <person name="Alvarez M.I."/>
            <person name="Avalos J."/>
            <person name="Benito E.P."/>
            <person name="Benoit I."/>
            <person name="Burger G."/>
            <person name="Camino L.P."/>
            <person name="Canovas D."/>
            <person name="Cerda-Olmedo E."/>
            <person name="Cheng J.-F."/>
            <person name="Dominguez A."/>
            <person name="Elias M."/>
            <person name="Eslava A.P."/>
            <person name="Glaser F."/>
            <person name="Grimwood J."/>
            <person name="Gutierrez G."/>
            <person name="Heitman J."/>
            <person name="Henrissat B."/>
            <person name="Iturriaga E.A."/>
            <person name="Lang B.F."/>
            <person name="Lavin J.L."/>
            <person name="Lee S."/>
            <person name="Li W."/>
            <person name="Lindquist E."/>
            <person name="Lopez-Garcia S."/>
            <person name="Luque E.M."/>
            <person name="Marcos A.T."/>
            <person name="Martin J."/>
            <person name="Mccluskey K."/>
            <person name="Medina H.R."/>
            <person name="Miralles-Duran A."/>
            <person name="Miyazaki A."/>
            <person name="Munoz-Torres E."/>
            <person name="Oguiza J.A."/>
            <person name="Ohm R."/>
            <person name="Olmedo M."/>
            <person name="Orejas M."/>
            <person name="Ortiz-Castellanos L."/>
            <person name="Pisabarro A.G."/>
            <person name="Rodriguez-Romero J."/>
            <person name="Ruiz-Herrera J."/>
            <person name="Ruiz-Vazquez R."/>
            <person name="Sanz C."/>
            <person name="Schackwitz W."/>
            <person name="Schmutz J."/>
            <person name="Shahriari M."/>
            <person name="Shelest E."/>
            <person name="Silva-Franco F."/>
            <person name="Soanes D."/>
            <person name="Syed K."/>
            <person name="Tagua V.G."/>
            <person name="Talbot N.J."/>
            <person name="Thon M."/>
            <person name="De Vries R.P."/>
            <person name="Wiebenga A."/>
            <person name="Yadav J.S."/>
            <person name="Braun E.L."/>
            <person name="Baker S."/>
            <person name="Garre V."/>
            <person name="Horwitz B."/>
            <person name="Torres-Martinez S."/>
            <person name="Idnurm A."/>
            <person name="Herrera-Estrella A."/>
            <person name="Gabaldon T."/>
            <person name="Grigoriev I.V."/>
        </authorList>
    </citation>
    <scope>NUCLEOTIDE SEQUENCE [LARGE SCALE GENOMIC DNA]</scope>
    <source>
        <strain evidence="6 7">CBS 277.49</strain>
    </source>
</reference>
<dbReference type="Pfam" id="PF21539">
    <property type="entry name" value="Med15_C"/>
    <property type="match status" value="1"/>
</dbReference>
<dbReference type="EMBL" id="AMYB01000003">
    <property type="protein sequence ID" value="OAD05493.1"/>
    <property type="molecule type" value="Genomic_DNA"/>
</dbReference>
<keyword evidence="1 4" id="KW-0479">Metal-binding</keyword>
<dbReference type="OrthoDB" id="411372at2759"/>
<dbReference type="InterPro" id="IPR048386">
    <property type="entry name" value="Med15_C"/>
</dbReference>
<dbReference type="SUPFAM" id="SSF90229">
    <property type="entry name" value="CCCH zinc finger"/>
    <property type="match status" value="1"/>
</dbReference>
<dbReference type="InterPro" id="IPR036855">
    <property type="entry name" value="Znf_CCCH_sf"/>
</dbReference>